<dbReference type="Gene3D" id="3.60.15.10">
    <property type="entry name" value="Ribonuclease Z/Hydroxyacylglutathione hydrolase-like"/>
    <property type="match status" value="1"/>
</dbReference>
<dbReference type="PANTHER" id="PTHR42978">
    <property type="entry name" value="QUORUM-QUENCHING LACTONASE YTNP-RELATED-RELATED"/>
    <property type="match status" value="1"/>
</dbReference>
<gene>
    <name evidence="6" type="ORF">E3U44_12625</name>
</gene>
<dbReference type="Pfam" id="PF00753">
    <property type="entry name" value="Lactamase_B"/>
    <property type="match status" value="1"/>
</dbReference>
<sequence length="272" mass="31492">MTIHHLNCGTMCPFGGRFIDGFSWGLTAKLVCHCLVIETNVGLVLVDTGFGLQDIRVTHHRLDRIFLKLIGIQLQEEQTALRQIEKLGFKRQDVRHIILTHLDFDHAGGITDFPEAQIHVLGSELEAARHPHNFLARQRYRSQQWSLEKNWVTYSFSGEKWFGFESVRNLKSLPPEILLVPLAGHTRGHTGVAIKAKDGWVLHAGDAYFFRGEMDPEKYHCTFGLRLFQRIMEVDRKLRLENQERLRQLIHDRQEVQIFSAHDAIELEKLKL</sequence>
<dbReference type="InterPro" id="IPR051013">
    <property type="entry name" value="MBL_superfamily_lactonases"/>
</dbReference>
<accession>A0A4P7C4K4</accession>
<evidence type="ECO:0000256" key="4">
    <source>
        <dbReference type="ARBA" id="ARBA00022833"/>
    </source>
</evidence>
<comment type="similarity">
    <text evidence="1">Belongs to the metallo-beta-lactamase superfamily.</text>
</comment>
<dbReference type="PANTHER" id="PTHR42978:SF3">
    <property type="entry name" value="BLR3078 PROTEIN"/>
    <property type="match status" value="1"/>
</dbReference>
<evidence type="ECO:0000256" key="3">
    <source>
        <dbReference type="ARBA" id="ARBA00022801"/>
    </source>
</evidence>
<keyword evidence="2" id="KW-0479">Metal-binding</keyword>
<keyword evidence="4" id="KW-0862">Zinc</keyword>
<dbReference type="SUPFAM" id="SSF56281">
    <property type="entry name" value="Metallo-hydrolase/oxidoreductase"/>
    <property type="match status" value="1"/>
</dbReference>
<reference evidence="6 7" key="1">
    <citation type="submission" date="2019-03" db="EMBL/GenBank/DDBJ databases">
        <title>The genome sequence of Nitrosococcus wardiae strain D1FHST reveals the archetypal metabolic capacity of ammonia-oxidizing Gammaproteobacteria.</title>
        <authorList>
            <person name="Wang L."/>
            <person name="Lim C.K."/>
            <person name="Hanson T.E."/>
            <person name="Dang H."/>
            <person name="Klotz M.G."/>
        </authorList>
    </citation>
    <scope>NUCLEOTIDE SEQUENCE [LARGE SCALE GENOMIC DNA]</scope>
    <source>
        <strain evidence="6 7">D1FHS</strain>
    </source>
</reference>
<dbReference type="AlphaFoldDB" id="A0A4P7C4K4"/>
<evidence type="ECO:0000259" key="5">
    <source>
        <dbReference type="SMART" id="SM00849"/>
    </source>
</evidence>
<dbReference type="KEGG" id="nwr:E3U44_12625"/>
<evidence type="ECO:0000313" key="7">
    <source>
        <dbReference type="Proteomes" id="UP000294325"/>
    </source>
</evidence>
<dbReference type="SMART" id="SM00849">
    <property type="entry name" value="Lactamase_B"/>
    <property type="match status" value="1"/>
</dbReference>
<evidence type="ECO:0000256" key="2">
    <source>
        <dbReference type="ARBA" id="ARBA00022723"/>
    </source>
</evidence>
<protein>
    <submittedName>
        <fullName evidence="6">MBL fold metallo-hydrolase</fullName>
    </submittedName>
</protein>
<dbReference type="InterPro" id="IPR001279">
    <property type="entry name" value="Metallo-B-lactamas"/>
</dbReference>
<keyword evidence="3 6" id="KW-0378">Hydrolase</keyword>
<name>A0A4P7C4K4_9GAMM</name>
<keyword evidence="7" id="KW-1185">Reference proteome</keyword>
<dbReference type="CDD" id="cd07742">
    <property type="entry name" value="metallo-hydrolase-like_MBL-fold"/>
    <property type="match status" value="1"/>
</dbReference>
<feature type="domain" description="Metallo-beta-lactamase" evidence="5">
    <location>
        <begin position="31"/>
        <end position="262"/>
    </location>
</feature>
<dbReference type="EMBL" id="CP038033">
    <property type="protein sequence ID" value="QBQ56564.1"/>
    <property type="molecule type" value="Genomic_DNA"/>
</dbReference>
<proteinExistence type="inferred from homology"/>
<evidence type="ECO:0000256" key="1">
    <source>
        <dbReference type="ARBA" id="ARBA00007749"/>
    </source>
</evidence>
<dbReference type="InterPro" id="IPR036866">
    <property type="entry name" value="RibonucZ/Hydroxyglut_hydro"/>
</dbReference>
<dbReference type="OrthoDB" id="5443440at2"/>
<evidence type="ECO:0000313" key="6">
    <source>
        <dbReference type="EMBL" id="QBQ56564.1"/>
    </source>
</evidence>
<organism evidence="6 7">
    <name type="scientific">Nitrosococcus wardiae</name>
    <dbReference type="NCBI Taxonomy" id="1814290"/>
    <lineage>
        <taxon>Bacteria</taxon>
        <taxon>Pseudomonadati</taxon>
        <taxon>Pseudomonadota</taxon>
        <taxon>Gammaproteobacteria</taxon>
        <taxon>Chromatiales</taxon>
        <taxon>Chromatiaceae</taxon>
        <taxon>Nitrosococcus</taxon>
    </lineage>
</organism>
<dbReference type="GO" id="GO:0046872">
    <property type="term" value="F:metal ion binding"/>
    <property type="evidence" value="ECO:0007669"/>
    <property type="project" value="UniProtKB-KW"/>
</dbReference>
<dbReference type="Proteomes" id="UP000294325">
    <property type="component" value="Chromosome"/>
</dbReference>
<dbReference type="GO" id="GO:0016787">
    <property type="term" value="F:hydrolase activity"/>
    <property type="evidence" value="ECO:0007669"/>
    <property type="project" value="UniProtKB-KW"/>
</dbReference>